<feature type="domain" description="Histidine kinase" evidence="8">
    <location>
        <begin position="467"/>
        <end position="682"/>
    </location>
</feature>
<name>A0ABY7TDK1_9SPHI</name>
<dbReference type="SMART" id="SM00387">
    <property type="entry name" value="HATPase_c"/>
    <property type="match status" value="1"/>
</dbReference>
<dbReference type="EMBL" id="CP117167">
    <property type="protein sequence ID" value="WCT14447.1"/>
    <property type="molecule type" value="Genomic_DNA"/>
</dbReference>
<dbReference type="CDD" id="cd00130">
    <property type="entry name" value="PAS"/>
    <property type="match status" value="1"/>
</dbReference>
<sequence>MHNTFQKEIILPNEPERVKALRRYRLLGTYAEKSFINIANLVAEIFHASIAMISLVDAEEVSFQSNVGMNSTTGPRGESFCSLTVLRPEVNVVENALEDPIVAQNPLVCGDFGLRFYAGAPLITHDGFLIGTVCLVDTQPRKFSDHDRRVLEGLAKIVMEQIELRLSNLIDTEKLAATNDEEHAENHRLSQSQNELNDTIRQLSQSESRFQNLIRDATVGIIVLTGSEMRVEIVNDVYAKLIGRQARELMDQELFKLIPETEAYFRPLIDKVRMSGEPLDIYDTPYTVHHQGKRINGYLSAAYQPYRDNNGDIAGVMVFTHDVTDQVVSRFKLKEADEMTNMAIMAARLGAWHIEPVSKALVYNTTLARIFGYDKDSPMTYEQAIAQVTEEYRPSILKAIEKAIAEGGDYDVVYQQRRFNDSELIWLRSFGKVSPDINGNYTVFSGFVMDVTEQKKDEQRKNDFIGMVSHELKTPLTSLKAIIQLCSVKLKNNADPFLNDAMGKANIQVKRMTAMINGFLNISRLESGKILIEKSAFDISRLIQDILDESMLTTSSQAIEFIPADEIWVNADRDKTGSVISNLLSNAVKYSFKDKPVLVTCKRAGENVVVSIQDFGMGIKPEHLDHIFERYYRVKDDYTRHISGFGIGLYLSSEIVHRHGGKIGVDSERGKGSTFWFSLPLI</sequence>
<keyword evidence="11" id="KW-0547">Nucleotide-binding</keyword>
<dbReference type="SUPFAM" id="SSF55874">
    <property type="entry name" value="ATPase domain of HSP90 chaperone/DNA topoisomerase II/histidine kinase"/>
    <property type="match status" value="1"/>
</dbReference>
<evidence type="ECO:0000259" key="9">
    <source>
        <dbReference type="PROSITE" id="PS50112"/>
    </source>
</evidence>
<dbReference type="CDD" id="cd00082">
    <property type="entry name" value="HisKA"/>
    <property type="match status" value="1"/>
</dbReference>
<evidence type="ECO:0000313" key="11">
    <source>
        <dbReference type="EMBL" id="WCT14447.1"/>
    </source>
</evidence>
<dbReference type="SUPFAM" id="SSF47384">
    <property type="entry name" value="Homodimeric domain of signal transducing histidine kinase"/>
    <property type="match status" value="1"/>
</dbReference>
<evidence type="ECO:0000256" key="7">
    <source>
        <dbReference type="ARBA" id="ARBA00023136"/>
    </source>
</evidence>
<gene>
    <name evidence="11" type="ORF">PQO05_10935</name>
</gene>
<evidence type="ECO:0000256" key="1">
    <source>
        <dbReference type="ARBA" id="ARBA00000085"/>
    </source>
</evidence>
<organism evidence="11 12">
    <name type="scientific">Mucilaginibacter jinjuensis</name>
    <dbReference type="NCBI Taxonomy" id="1176721"/>
    <lineage>
        <taxon>Bacteria</taxon>
        <taxon>Pseudomonadati</taxon>
        <taxon>Bacteroidota</taxon>
        <taxon>Sphingobacteriia</taxon>
        <taxon>Sphingobacteriales</taxon>
        <taxon>Sphingobacteriaceae</taxon>
        <taxon>Mucilaginibacter</taxon>
    </lineage>
</organism>
<keyword evidence="12" id="KW-1185">Reference proteome</keyword>
<evidence type="ECO:0000256" key="4">
    <source>
        <dbReference type="ARBA" id="ARBA00022679"/>
    </source>
</evidence>
<dbReference type="SMART" id="SM00091">
    <property type="entry name" value="PAS"/>
    <property type="match status" value="1"/>
</dbReference>
<evidence type="ECO:0000256" key="3">
    <source>
        <dbReference type="ARBA" id="ARBA00022553"/>
    </source>
</evidence>
<dbReference type="Gene3D" id="3.30.565.10">
    <property type="entry name" value="Histidine kinase-like ATPase, C-terminal domain"/>
    <property type="match status" value="1"/>
</dbReference>
<dbReference type="Pfam" id="PF08448">
    <property type="entry name" value="PAS_4"/>
    <property type="match status" value="1"/>
</dbReference>
<keyword evidence="11" id="KW-0067">ATP-binding</keyword>
<dbReference type="PROSITE" id="PS50113">
    <property type="entry name" value="PAC"/>
    <property type="match status" value="1"/>
</dbReference>
<protein>
    <recommendedName>
        <fullName evidence="2">histidine kinase</fullName>
        <ecNumber evidence="2">2.7.13.3</ecNumber>
    </recommendedName>
</protein>
<dbReference type="InterPro" id="IPR000014">
    <property type="entry name" value="PAS"/>
</dbReference>
<dbReference type="InterPro" id="IPR035965">
    <property type="entry name" value="PAS-like_dom_sf"/>
</dbReference>
<evidence type="ECO:0000259" key="10">
    <source>
        <dbReference type="PROSITE" id="PS50113"/>
    </source>
</evidence>
<dbReference type="PROSITE" id="PS50112">
    <property type="entry name" value="PAS"/>
    <property type="match status" value="1"/>
</dbReference>
<dbReference type="SUPFAM" id="SSF55781">
    <property type="entry name" value="GAF domain-like"/>
    <property type="match status" value="1"/>
</dbReference>
<dbReference type="Proteomes" id="UP001216139">
    <property type="component" value="Chromosome"/>
</dbReference>
<dbReference type="GO" id="GO:0005524">
    <property type="term" value="F:ATP binding"/>
    <property type="evidence" value="ECO:0007669"/>
    <property type="project" value="UniProtKB-KW"/>
</dbReference>
<dbReference type="InterPro" id="IPR036890">
    <property type="entry name" value="HATPase_C_sf"/>
</dbReference>
<dbReference type="InterPro" id="IPR013655">
    <property type="entry name" value="PAS_fold_3"/>
</dbReference>
<dbReference type="InterPro" id="IPR003594">
    <property type="entry name" value="HATPase_dom"/>
</dbReference>
<comment type="catalytic activity">
    <reaction evidence="1">
        <text>ATP + protein L-histidine = ADP + protein N-phospho-L-histidine.</text>
        <dbReference type="EC" id="2.7.13.3"/>
    </reaction>
</comment>
<dbReference type="SUPFAM" id="SSF55785">
    <property type="entry name" value="PYP-like sensor domain (PAS domain)"/>
    <property type="match status" value="2"/>
</dbReference>
<dbReference type="InterPro" id="IPR000700">
    <property type="entry name" value="PAS-assoc_C"/>
</dbReference>
<feature type="domain" description="PAS" evidence="9">
    <location>
        <begin position="206"/>
        <end position="276"/>
    </location>
</feature>
<dbReference type="Gene3D" id="1.10.287.130">
    <property type="match status" value="1"/>
</dbReference>
<dbReference type="InterPro" id="IPR036097">
    <property type="entry name" value="HisK_dim/P_sf"/>
</dbReference>
<dbReference type="InterPro" id="IPR003661">
    <property type="entry name" value="HisK_dim/P_dom"/>
</dbReference>
<dbReference type="PANTHER" id="PTHR45453">
    <property type="entry name" value="PHOSPHATE REGULON SENSOR PROTEIN PHOR"/>
    <property type="match status" value="1"/>
</dbReference>
<dbReference type="Pfam" id="PF01590">
    <property type="entry name" value="GAF"/>
    <property type="match status" value="1"/>
</dbReference>
<dbReference type="EC" id="2.7.13.3" evidence="2"/>
<dbReference type="Pfam" id="PF02518">
    <property type="entry name" value="HATPase_c"/>
    <property type="match status" value="1"/>
</dbReference>
<dbReference type="Gene3D" id="3.30.450.20">
    <property type="entry name" value="PAS domain"/>
    <property type="match status" value="2"/>
</dbReference>
<dbReference type="PROSITE" id="PS50109">
    <property type="entry name" value="HIS_KIN"/>
    <property type="match status" value="1"/>
</dbReference>
<keyword evidence="6" id="KW-0902">Two-component regulatory system</keyword>
<dbReference type="InterPro" id="IPR005467">
    <property type="entry name" value="His_kinase_dom"/>
</dbReference>
<keyword evidence="4" id="KW-0808">Transferase</keyword>
<feature type="domain" description="PAC" evidence="10">
    <location>
        <begin position="410"/>
        <end position="463"/>
    </location>
</feature>
<dbReference type="PRINTS" id="PR00344">
    <property type="entry name" value="BCTRLSENSOR"/>
</dbReference>
<reference evidence="11 12" key="1">
    <citation type="submission" date="2023-02" db="EMBL/GenBank/DDBJ databases">
        <title>Genome sequence of Mucilaginibacter jinjuensis strain KACC 16571.</title>
        <authorList>
            <person name="Kim S."/>
            <person name="Heo J."/>
            <person name="Kwon S.-W."/>
        </authorList>
    </citation>
    <scope>NUCLEOTIDE SEQUENCE [LARGE SCALE GENOMIC DNA]</scope>
    <source>
        <strain evidence="11 12">KACC 16571</strain>
    </source>
</reference>
<dbReference type="NCBIfam" id="TIGR00229">
    <property type="entry name" value="sensory_box"/>
    <property type="match status" value="2"/>
</dbReference>
<dbReference type="InterPro" id="IPR013656">
    <property type="entry name" value="PAS_4"/>
</dbReference>
<evidence type="ECO:0000256" key="5">
    <source>
        <dbReference type="ARBA" id="ARBA00022777"/>
    </source>
</evidence>
<keyword evidence="3" id="KW-0597">Phosphoprotein</keyword>
<dbReference type="SMART" id="SM00065">
    <property type="entry name" value="GAF"/>
    <property type="match status" value="1"/>
</dbReference>
<proteinExistence type="predicted"/>
<keyword evidence="5" id="KW-0418">Kinase</keyword>
<accession>A0ABY7TDK1</accession>
<evidence type="ECO:0000256" key="2">
    <source>
        <dbReference type="ARBA" id="ARBA00012438"/>
    </source>
</evidence>
<dbReference type="InterPro" id="IPR004358">
    <property type="entry name" value="Sig_transdc_His_kin-like_C"/>
</dbReference>
<dbReference type="InterPro" id="IPR003018">
    <property type="entry name" value="GAF"/>
</dbReference>
<dbReference type="Pfam" id="PF00512">
    <property type="entry name" value="HisKA"/>
    <property type="match status" value="1"/>
</dbReference>
<evidence type="ECO:0000259" key="8">
    <source>
        <dbReference type="PROSITE" id="PS50109"/>
    </source>
</evidence>
<dbReference type="SMART" id="SM00388">
    <property type="entry name" value="HisKA"/>
    <property type="match status" value="1"/>
</dbReference>
<dbReference type="Pfam" id="PF08447">
    <property type="entry name" value="PAS_3"/>
    <property type="match status" value="1"/>
</dbReference>
<dbReference type="InterPro" id="IPR050351">
    <property type="entry name" value="BphY/WalK/GraS-like"/>
</dbReference>
<evidence type="ECO:0000256" key="6">
    <source>
        <dbReference type="ARBA" id="ARBA00023012"/>
    </source>
</evidence>
<evidence type="ECO:0000313" key="12">
    <source>
        <dbReference type="Proteomes" id="UP001216139"/>
    </source>
</evidence>
<dbReference type="RefSeq" id="WP_273632946.1">
    <property type="nucleotide sequence ID" value="NZ_CP117167.1"/>
</dbReference>
<keyword evidence="7" id="KW-0472">Membrane</keyword>
<dbReference type="PANTHER" id="PTHR45453:SF1">
    <property type="entry name" value="PHOSPHATE REGULON SENSOR PROTEIN PHOR"/>
    <property type="match status" value="1"/>
</dbReference>
<dbReference type="Gene3D" id="3.30.450.40">
    <property type="match status" value="1"/>
</dbReference>
<dbReference type="InterPro" id="IPR029016">
    <property type="entry name" value="GAF-like_dom_sf"/>
</dbReference>